<name>A0A564YDL4_HYMDI</name>
<keyword evidence="3" id="KW-0808">Transferase</keyword>
<protein>
    <recommendedName>
        <fullName evidence="2">guanylate kinase</fullName>
        <ecNumber evidence="2">2.7.4.8</ecNumber>
    </recommendedName>
</protein>
<evidence type="ECO:0000256" key="6">
    <source>
        <dbReference type="ARBA" id="ARBA00022840"/>
    </source>
</evidence>
<dbReference type="PANTHER" id="PTHR23117:SF13">
    <property type="entry name" value="GUANYLATE KINASE"/>
    <property type="match status" value="1"/>
</dbReference>
<reference evidence="8 9" key="1">
    <citation type="submission" date="2019-07" db="EMBL/GenBank/DDBJ databases">
        <authorList>
            <person name="Jastrzebski P J."/>
            <person name="Paukszto L."/>
            <person name="Jastrzebski P J."/>
        </authorList>
    </citation>
    <scope>NUCLEOTIDE SEQUENCE [LARGE SCALE GENOMIC DNA]</scope>
    <source>
        <strain evidence="8 9">WMS-il1</strain>
    </source>
</reference>
<keyword evidence="5" id="KW-0418">Kinase</keyword>
<keyword evidence="9" id="KW-1185">Reference proteome</keyword>
<dbReference type="EMBL" id="CABIJS010000166">
    <property type="protein sequence ID" value="VUZ45306.1"/>
    <property type="molecule type" value="Genomic_DNA"/>
</dbReference>
<dbReference type="Proteomes" id="UP000321570">
    <property type="component" value="Unassembled WGS sequence"/>
</dbReference>
<dbReference type="PROSITE" id="PS00856">
    <property type="entry name" value="GUANYLATE_KINASE_1"/>
    <property type="match status" value="1"/>
</dbReference>
<evidence type="ECO:0000256" key="5">
    <source>
        <dbReference type="ARBA" id="ARBA00022777"/>
    </source>
</evidence>
<dbReference type="SUPFAM" id="SSF52540">
    <property type="entry name" value="P-loop containing nucleoside triphosphate hydrolases"/>
    <property type="match status" value="1"/>
</dbReference>
<evidence type="ECO:0000256" key="1">
    <source>
        <dbReference type="ARBA" id="ARBA00005790"/>
    </source>
</evidence>
<keyword evidence="6" id="KW-0067">ATP-binding</keyword>
<organism evidence="8 9">
    <name type="scientific">Hymenolepis diminuta</name>
    <name type="common">Rat tapeworm</name>
    <dbReference type="NCBI Taxonomy" id="6216"/>
    <lineage>
        <taxon>Eukaryota</taxon>
        <taxon>Metazoa</taxon>
        <taxon>Spiralia</taxon>
        <taxon>Lophotrochozoa</taxon>
        <taxon>Platyhelminthes</taxon>
        <taxon>Cestoda</taxon>
        <taxon>Eucestoda</taxon>
        <taxon>Cyclophyllidea</taxon>
        <taxon>Hymenolepididae</taxon>
        <taxon>Hymenolepis</taxon>
    </lineage>
</organism>
<evidence type="ECO:0000256" key="4">
    <source>
        <dbReference type="ARBA" id="ARBA00022741"/>
    </source>
</evidence>
<dbReference type="SMART" id="SM00072">
    <property type="entry name" value="GuKc"/>
    <property type="match status" value="1"/>
</dbReference>
<dbReference type="InterPro" id="IPR017665">
    <property type="entry name" value="Guanylate_kinase"/>
</dbReference>
<dbReference type="PANTHER" id="PTHR23117">
    <property type="entry name" value="GUANYLATE KINASE-RELATED"/>
    <property type="match status" value="1"/>
</dbReference>
<feature type="non-terminal residue" evidence="8">
    <location>
        <position position="188"/>
    </location>
</feature>
<evidence type="ECO:0000313" key="9">
    <source>
        <dbReference type="Proteomes" id="UP000321570"/>
    </source>
</evidence>
<dbReference type="AlphaFoldDB" id="A0A564YDL4"/>
<accession>A0A564YDL4</accession>
<evidence type="ECO:0000256" key="3">
    <source>
        <dbReference type="ARBA" id="ARBA00022679"/>
    </source>
</evidence>
<dbReference type="GO" id="GO:0005524">
    <property type="term" value="F:ATP binding"/>
    <property type="evidence" value="ECO:0007669"/>
    <property type="project" value="UniProtKB-KW"/>
</dbReference>
<comment type="similarity">
    <text evidence="1">Belongs to the guanylate kinase family.</text>
</comment>
<feature type="domain" description="Guanylate kinase-like" evidence="7">
    <location>
        <begin position="27"/>
        <end position="188"/>
    </location>
</feature>
<dbReference type="InterPro" id="IPR008144">
    <property type="entry name" value="Guanylate_kin-like_dom"/>
</dbReference>
<dbReference type="Pfam" id="PF00625">
    <property type="entry name" value="Guanylate_kin"/>
    <property type="match status" value="1"/>
</dbReference>
<dbReference type="InterPro" id="IPR020590">
    <property type="entry name" value="Guanylate_kinase_CS"/>
</dbReference>
<evidence type="ECO:0000313" key="8">
    <source>
        <dbReference type="EMBL" id="VUZ45306.1"/>
    </source>
</evidence>
<gene>
    <name evidence="8" type="ORF">WMSIL1_LOCUS5305</name>
</gene>
<evidence type="ECO:0000259" key="7">
    <source>
        <dbReference type="PROSITE" id="PS50052"/>
    </source>
</evidence>
<dbReference type="NCBIfam" id="TIGR03263">
    <property type="entry name" value="guanyl_kin"/>
    <property type="match status" value="1"/>
</dbReference>
<evidence type="ECO:0000256" key="2">
    <source>
        <dbReference type="ARBA" id="ARBA00012961"/>
    </source>
</evidence>
<sequence>MSSKASFIREESPPLREAIVDPTPSKAVPLVICGPSGSGKSSIIQRLLLRNPNIFQVCISHTTRPRRPNEIEGKDYIFVTKEQFQEAIRRNEFVEYAIFSGNYYGTSKAQMEKVIQAGKVCIFELDTQGVEQIRKMEIHPICVFIRPRSYAILEKRLRTHSVESEEHILQRLAIAHHEMQYALDEEIF</sequence>
<dbReference type="CDD" id="cd00071">
    <property type="entry name" value="GMPK"/>
    <property type="match status" value="1"/>
</dbReference>
<dbReference type="GO" id="GO:0004385">
    <property type="term" value="F:GMP kinase activity"/>
    <property type="evidence" value="ECO:0007669"/>
    <property type="project" value="UniProtKB-EC"/>
</dbReference>
<dbReference type="InterPro" id="IPR008145">
    <property type="entry name" value="GK/Ca_channel_bsu"/>
</dbReference>
<dbReference type="GO" id="GO:0005829">
    <property type="term" value="C:cytosol"/>
    <property type="evidence" value="ECO:0007669"/>
    <property type="project" value="TreeGrafter"/>
</dbReference>
<dbReference type="Gene3D" id="3.40.50.300">
    <property type="entry name" value="P-loop containing nucleotide triphosphate hydrolases"/>
    <property type="match status" value="1"/>
</dbReference>
<dbReference type="FunFam" id="3.30.63.10:FF:000002">
    <property type="entry name" value="Guanylate kinase 1"/>
    <property type="match status" value="1"/>
</dbReference>
<dbReference type="InterPro" id="IPR027417">
    <property type="entry name" value="P-loop_NTPase"/>
</dbReference>
<proteinExistence type="inferred from homology"/>
<keyword evidence="4" id="KW-0547">Nucleotide-binding</keyword>
<dbReference type="EC" id="2.7.4.8" evidence="2"/>
<dbReference type="PROSITE" id="PS50052">
    <property type="entry name" value="GUANYLATE_KINASE_2"/>
    <property type="match status" value="1"/>
</dbReference>